<evidence type="ECO:0000313" key="4">
    <source>
        <dbReference type="Proteomes" id="UP000316621"/>
    </source>
</evidence>
<dbReference type="STRING" id="3469.A0A4Y7IGV0"/>
<protein>
    <submittedName>
        <fullName evidence="3">Uncharacterized protein</fullName>
    </submittedName>
</protein>
<feature type="region of interest" description="Disordered" evidence="2">
    <location>
        <begin position="111"/>
        <end position="150"/>
    </location>
</feature>
<gene>
    <name evidence="3" type="ORF">C5167_041041</name>
</gene>
<organism evidence="3 4">
    <name type="scientific">Papaver somniferum</name>
    <name type="common">Opium poppy</name>
    <dbReference type="NCBI Taxonomy" id="3469"/>
    <lineage>
        <taxon>Eukaryota</taxon>
        <taxon>Viridiplantae</taxon>
        <taxon>Streptophyta</taxon>
        <taxon>Embryophyta</taxon>
        <taxon>Tracheophyta</taxon>
        <taxon>Spermatophyta</taxon>
        <taxon>Magnoliopsida</taxon>
        <taxon>Ranunculales</taxon>
        <taxon>Papaveraceae</taxon>
        <taxon>Papaveroideae</taxon>
        <taxon>Papaver</taxon>
    </lineage>
</organism>
<keyword evidence="4" id="KW-1185">Reference proteome</keyword>
<evidence type="ECO:0000256" key="2">
    <source>
        <dbReference type="SAM" id="MobiDB-lite"/>
    </source>
</evidence>
<evidence type="ECO:0000256" key="1">
    <source>
        <dbReference type="SAM" id="Coils"/>
    </source>
</evidence>
<dbReference type="OMA" id="LSFMQER"/>
<sequence length="309" mass="34714">MSVCFDTPSSFTSQFNISMESKSSPLLYSSSSPSSEKEDYWSILRNRVDTLLENRQSINQNSEIPLKVVSSTRDEDTLLLLRGFDSISSSLFQLKGNLHKAIEGARDLSKPSLTEVSQNNDAESVEEEEGKKGLKKRRHDDSDEESFENQRADVELKDNLKFKKAKNLAISMAASAATLARELKSIRSDLSFMQERCDMLEEENMRLRNGSNKGGEEDDLVRLQLEALLAEKSRLATENANLVRENQCLHQLVEYHQLTCSSEDIDQTYEQVVRGMCLDFDSPSPSDDDGSNCSEFEAQLTPPSHIVGP</sequence>
<feature type="region of interest" description="Disordered" evidence="2">
    <location>
        <begin position="280"/>
        <end position="309"/>
    </location>
</feature>
<dbReference type="Proteomes" id="UP000316621">
    <property type="component" value="Chromosome 1"/>
</dbReference>
<feature type="coiled-coil region" evidence="1">
    <location>
        <begin position="176"/>
        <end position="245"/>
    </location>
</feature>
<dbReference type="EMBL" id="CM010715">
    <property type="protein sequence ID" value="RZC48104.1"/>
    <property type="molecule type" value="Genomic_DNA"/>
</dbReference>
<evidence type="ECO:0000313" key="3">
    <source>
        <dbReference type="EMBL" id="RZC48104.1"/>
    </source>
</evidence>
<dbReference type="AlphaFoldDB" id="A0A4Y7IGV0"/>
<reference evidence="3 4" key="1">
    <citation type="journal article" date="2018" name="Science">
        <title>The opium poppy genome and morphinan production.</title>
        <authorList>
            <person name="Guo L."/>
            <person name="Winzer T."/>
            <person name="Yang X."/>
            <person name="Li Y."/>
            <person name="Ning Z."/>
            <person name="He Z."/>
            <person name="Teodor R."/>
            <person name="Lu Y."/>
            <person name="Bowser T.A."/>
            <person name="Graham I.A."/>
            <person name="Ye K."/>
        </authorList>
    </citation>
    <scope>NUCLEOTIDE SEQUENCE [LARGE SCALE GENOMIC DNA]</scope>
    <source>
        <strain evidence="4">cv. HN1</strain>
        <tissue evidence="3">Leaves</tissue>
    </source>
</reference>
<dbReference type="OrthoDB" id="1924603at2759"/>
<dbReference type="PANTHER" id="PTHR31016">
    <property type="entry name" value="OS04G0228100 PROTEIN"/>
    <property type="match status" value="1"/>
</dbReference>
<feature type="compositionally biased region" description="Polar residues" evidence="2">
    <location>
        <begin position="111"/>
        <end position="122"/>
    </location>
</feature>
<keyword evidence="1" id="KW-0175">Coiled coil</keyword>
<dbReference type="Gramene" id="RZC48104">
    <property type="protein sequence ID" value="RZC48104"/>
    <property type="gene ID" value="C5167_041041"/>
</dbReference>
<dbReference type="PANTHER" id="PTHR31016:SF2">
    <property type="entry name" value="OS04G0228100 PROTEIN"/>
    <property type="match status" value="1"/>
</dbReference>
<name>A0A4Y7IGV0_PAPSO</name>
<accession>A0A4Y7IGV0</accession>
<proteinExistence type="predicted"/>
<dbReference type="GO" id="GO:0080115">
    <property type="term" value="F:myosin XI tail binding"/>
    <property type="evidence" value="ECO:0007669"/>
    <property type="project" value="EnsemblPlants"/>
</dbReference>